<evidence type="ECO:0000313" key="2">
    <source>
        <dbReference type="EMBL" id="QMV43703.1"/>
    </source>
</evidence>
<dbReference type="Proteomes" id="UP000515679">
    <property type="component" value="Chromosome"/>
</dbReference>
<evidence type="ECO:0000259" key="1">
    <source>
        <dbReference type="Pfam" id="PF00174"/>
    </source>
</evidence>
<gene>
    <name evidence="2" type="ORF">FPL14_22905</name>
</gene>
<feature type="domain" description="Oxidoreductase molybdopterin-binding" evidence="1">
    <location>
        <begin position="64"/>
        <end position="132"/>
    </location>
</feature>
<sequence>MSVIVILPNEEKSETTPVAMAELSNELFPVSARVPGTVGEGFDLLKWYRAYVRLNVADGNPTPEEPTHLIVRAADEFQATIPWQQLDNALFQYAIDGQPLVKGKPLRLYVPDGTSACLNVKSVVSIRFATDAALGEEAKYGFLNEVSPDLMIKGLKTR</sequence>
<name>A0A7G5C3B9_9BACL</name>
<dbReference type="SUPFAM" id="SSF56524">
    <property type="entry name" value="Oxidoreductase molybdopterin-binding domain"/>
    <property type="match status" value="1"/>
</dbReference>
<dbReference type="AlphaFoldDB" id="A0A7G5C3B9"/>
<evidence type="ECO:0000313" key="3">
    <source>
        <dbReference type="Proteomes" id="UP000515679"/>
    </source>
</evidence>
<organism evidence="2 3">
    <name type="scientific">Cohnella cholangitidis</name>
    <dbReference type="NCBI Taxonomy" id="2598458"/>
    <lineage>
        <taxon>Bacteria</taxon>
        <taxon>Bacillati</taxon>
        <taxon>Bacillota</taxon>
        <taxon>Bacilli</taxon>
        <taxon>Bacillales</taxon>
        <taxon>Paenibacillaceae</taxon>
        <taxon>Cohnella</taxon>
    </lineage>
</organism>
<protein>
    <recommendedName>
        <fullName evidence="1">Oxidoreductase molybdopterin-binding domain-containing protein</fullName>
    </recommendedName>
</protein>
<accession>A0A7G5C3B9</accession>
<reference evidence="2 3" key="1">
    <citation type="submission" date="2019-07" db="EMBL/GenBank/DDBJ databases">
        <authorList>
            <person name="Kim J.K."/>
            <person name="Cheong H.-M."/>
            <person name="Choi Y."/>
            <person name="Hwang K.J."/>
            <person name="Lee S."/>
            <person name="Choi C."/>
        </authorList>
    </citation>
    <scope>NUCLEOTIDE SEQUENCE [LARGE SCALE GENOMIC DNA]</scope>
    <source>
        <strain evidence="2 3">KS 22</strain>
    </source>
</reference>
<dbReference type="EMBL" id="CP041969">
    <property type="protein sequence ID" value="QMV43703.1"/>
    <property type="molecule type" value="Genomic_DNA"/>
</dbReference>
<proteinExistence type="predicted"/>
<dbReference type="InterPro" id="IPR036374">
    <property type="entry name" value="OxRdtase_Mopterin-bd_sf"/>
</dbReference>
<dbReference type="Pfam" id="PF00174">
    <property type="entry name" value="Oxidored_molyb"/>
    <property type="match status" value="1"/>
</dbReference>
<dbReference type="KEGG" id="cchl:FPL14_22905"/>
<dbReference type="InterPro" id="IPR000572">
    <property type="entry name" value="OxRdtase_Mopterin-bd_dom"/>
</dbReference>
<keyword evidence="3" id="KW-1185">Reference proteome</keyword>
<dbReference type="Gene3D" id="3.90.420.10">
    <property type="entry name" value="Oxidoreductase, molybdopterin-binding domain"/>
    <property type="match status" value="1"/>
</dbReference>
<dbReference type="RefSeq" id="WP_182299940.1">
    <property type="nucleotide sequence ID" value="NZ_CP041969.1"/>
</dbReference>